<evidence type="ECO:0000313" key="2">
    <source>
        <dbReference type="EMBL" id="CAE6505247.1"/>
    </source>
</evidence>
<name>A0A8H3D2M3_9AGAM</name>
<accession>A0A8H3D2M3</accession>
<dbReference type="EMBL" id="CAJMWY010004191">
    <property type="protein sequence ID" value="CAE6522906.1"/>
    <property type="molecule type" value="Genomic_DNA"/>
</dbReference>
<dbReference type="Proteomes" id="UP000663888">
    <property type="component" value="Unassembled WGS sequence"/>
</dbReference>
<comment type="caution">
    <text evidence="2">The sequence shown here is derived from an EMBL/GenBank/DDBJ whole genome shotgun (WGS) entry which is preliminary data.</text>
</comment>
<protein>
    <recommendedName>
        <fullName evidence="1">Protein kinase domain-containing protein</fullName>
    </recommendedName>
</protein>
<proteinExistence type="predicted"/>
<sequence>MQSFVALARLLTNPKSPQGMFDLLKRHNCVDLSSQMDTKQDTAILRSGGGFGNIWMGSMCDGTKVAIKAWRSDALEHCDYKTLKRATREIYYWSKMKHDNIHQLIGVIIFKGHYLGMVSQWMEYGNLSEYIRKQPNADRYQLCAQVASGLAYMHSHNTVHGDLKSLNVLVSADGTAKLSDFDLSMMSEANLHFSESSNNRTGSTRWAAPEILLEELPKRSKQADIYALGMVGTNIPY</sequence>
<dbReference type="InterPro" id="IPR011009">
    <property type="entry name" value="Kinase-like_dom_sf"/>
</dbReference>
<dbReference type="GO" id="GO:0004674">
    <property type="term" value="F:protein serine/threonine kinase activity"/>
    <property type="evidence" value="ECO:0007669"/>
    <property type="project" value="TreeGrafter"/>
</dbReference>
<dbReference type="GO" id="GO:0005524">
    <property type="term" value="F:ATP binding"/>
    <property type="evidence" value="ECO:0007669"/>
    <property type="project" value="InterPro"/>
</dbReference>
<dbReference type="Proteomes" id="UP000663861">
    <property type="component" value="Unassembled WGS sequence"/>
</dbReference>
<dbReference type="PANTHER" id="PTHR44329:SF214">
    <property type="entry name" value="PROTEIN KINASE DOMAIN-CONTAINING PROTEIN"/>
    <property type="match status" value="1"/>
</dbReference>
<reference evidence="2" key="1">
    <citation type="submission" date="2021-01" db="EMBL/GenBank/DDBJ databases">
        <authorList>
            <person name="Kaushik A."/>
        </authorList>
    </citation>
    <scope>NUCLEOTIDE SEQUENCE</scope>
    <source>
        <strain evidence="2">AG4-R118</strain>
        <strain evidence="3">AG4-RS23</strain>
    </source>
</reference>
<dbReference type="InterPro" id="IPR000719">
    <property type="entry name" value="Prot_kinase_dom"/>
</dbReference>
<dbReference type="SUPFAM" id="SSF56112">
    <property type="entry name" value="Protein kinase-like (PK-like)"/>
    <property type="match status" value="1"/>
</dbReference>
<feature type="domain" description="Protein kinase" evidence="1">
    <location>
        <begin position="40"/>
        <end position="237"/>
    </location>
</feature>
<dbReference type="InterPro" id="IPR001245">
    <property type="entry name" value="Ser-Thr/Tyr_kinase_cat_dom"/>
</dbReference>
<evidence type="ECO:0000313" key="4">
    <source>
        <dbReference type="Proteomes" id="UP000663888"/>
    </source>
</evidence>
<dbReference type="PANTHER" id="PTHR44329">
    <property type="entry name" value="SERINE/THREONINE-PROTEIN KINASE TNNI3K-RELATED"/>
    <property type="match status" value="1"/>
</dbReference>
<dbReference type="EMBL" id="CAJMWX010001781">
    <property type="protein sequence ID" value="CAE6505247.1"/>
    <property type="molecule type" value="Genomic_DNA"/>
</dbReference>
<evidence type="ECO:0000313" key="3">
    <source>
        <dbReference type="EMBL" id="CAE6522906.1"/>
    </source>
</evidence>
<dbReference type="InterPro" id="IPR051681">
    <property type="entry name" value="Ser/Thr_Kinases-Pseudokinases"/>
</dbReference>
<dbReference type="Gene3D" id="1.10.510.10">
    <property type="entry name" value="Transferase(Phosphotransferase) domain 1"/>
    <property type="match status" value="1"/>
</dbReference>
<dbReference type="SMART" id="SM00220">
    <property type="entry name" value="S_TKc"/>
    <property type="match status" value="1"/>
</dbReference>
<dbReference type="PROSITE" id="PS50011">
    <property type="entry name" value="PROTEIN_KINASE_DOM"/>
    <property type="match status" value="1"/>
</dbReference>
<organism evidence="2 4">
    <name type="scientific">Rhizoctonia solani</name>
    <dbReference type="NCBI Taxonomy" id="456999"/>
    <lineage>
        <taxon>Eukaryota</taxon>
        <taxon>Fungi</taxon>
        <taxon>Dikarya</taxon>
        <taxon>Basidiomycota</taxon>
        <taxon>Agaricomycotina</taxon>
        <taxon>Agaricomycetes</taxon>
        <taxon>Cantharellales</taxon>
        <taxon>Ceratobasidiaceae</taxon>
        <taxon>Rhizoctonia</taxon>
    </lineage>
</organism>
<evidence type="ECO:0000259" key="1">
    <source>
        <dbReference type="PROSITE" id="PS50011"/>
    </source>
</evidence>
<dbReference type="AlphaFoldDB" id="A0A8H3D2M3"/>
<gene>
    <name evidence="2" type="ORF">RDB_LOCUS158613</name>
    <name evidence="3" type="ORF">RDB_LOCUS159346</name>
</gene>
<dbReference type="Pfam" id="PF07714">
    <property type="entry name" value="PK_Tyr_Ser-Thr"/>
    <property type="match status" value="1"/>
</dbReference>